<evidence type="ECO:0000313" key="9">
    <source>
        <dbReference type="Proteomes" id="UP001446205"/>
    </source>
</evidence>
<evidence type="ECO:0000256" key="6">
    <source>
        <dbReference type="ARBA" id="ARBA00023136"/>
    </source>
</evidence>
<evidence type="ECO:0000256" key="3">
    <source>
        <dbReference type="ARBA" id="ARBA00022475"/>
    </source>
</evidence>
<comment type="subcellular location">
    <subcellularLocation>
        <location evidence="1">Cell membrane</location>
        <topology evidence="1">Multi-pass membrane protein</topology>
    </subcellularLocation>
</comment>
<evidence type="ECO:0000313" key="8">
    <source>
        <dbReference type="EMBL" id="MEK8090263.1"/>
    </source>
</evidence>
<keyword evidence="6 7" id="KW-0472">Membrane</keyword>
<reference evidence="8 9" key="1">
    <citation type="submission" date="2024-04" db="EMBL/GenBank/DDBJ databases">
        <authorList>
            <person name="Abashina T."/>
            <person name="Shaikin A."/>
        </authorList>
    </citation>
    <scope>NUCLEOTIDE SEQUENCE [LARGE SCALE GENOMIC DNA]</scope>
    <source>
        <strain evidence="8 9">AAFK</strain>
    </source>
</reference>
<accession>A0ABU9D9Q2</accession>
<keyword evidence="4 7" id="KW-0812">Transmembrane</keyword>
<feature type="transmembrane region" description="Helical" evidence="7">
    <location>
        <begin position="28"/>
        <end position="52"/>
    </location>
</feature>
<protein>
    <submittedName>
        <fullName evidence="8">GlsB/YeaQ/YmgE family stress response membrane protein</fullName>
    </submittedName>
</protein>
<dbReference type="RefSeq" id="WP_341371318.1">
    <property type="nucleotide sequence ID" value="NZ_JBBPCO010000010.1"/>
</dbReference>
<dbReference type="EMBL" id="JBBPCO010000010">
    <property type="protein sequence ID" value="MEK8090263.1"/>
    <property type="molecule type" value="Genomic_DNA"/>
</dbReference>
<comment type="similarity">
    <text evidence="2">Belongs to the UPF0410 family.</text>
</comment>
<feature type="transmembrane region" description="Helical" evidence="7">
    <location>
        <begin position="58"/>
        <end position="77"/>
    </location>
</feature>
<evidence type="ECO:0000256" key="7">
    <source>
        <dbReference type="SAM" id="Phobius"/>
    </source>
</evidence>
<evidence type="ECO:0000256" key="4">
    <source>
        <dbReference type="ARBA" id="ARBA00022692"/>
    </source>
</evidence>
<proteinExistence type="inferred from homology"/>
<dbReference type="InterPro" id="IPR007341">
    <property type="entry name" value="Transgly_assoc"/>
</dbReference>
<evidence type="ECO:0000256" key="2">
    <source>
        <dbReference type="ARBA" id="ARBA00011006"/>
    </source>
</evidence>
<evidence type="ECO:0000256" key="5">
    <source>
        <dbReference type="ARBA" id="ARBA00022989"/>
    </source>
</evidence>
<organism evidence="8 9">
    <name type="scientific">Thermithiobacillus plumbiphilus</name>
    <dbReference type="NCBI Taxonomy" id="1729899"/>
    <lineage>
        <taxon>Bacteria</taxon>
        <taxon>Pseudomonadati</taxon>
        <taxon>Pseudomonadota</taxon>
        <taxon>Acidithiobacillia</taxon>
        <taxon>Acidithiobacillales</taxon>
        <taxon>Thermithiobacillaceae</taxon>
        <taxon>Thermithiobacillus</taxon>
    </lineage>
</organism>
<dbReference type="PANTHER" id="PTHR33884:SF4">
    <property type="entry name" value="UPF0410 PROTEIN YEAQ"/>
    <property type="match status" value="1"/>
</dbReference>
<dbReference type="PANTHER" id="PTHR33884">
    <property type="entry name" value="UPF0410 PROTEIN YMGE"/>
    <property type="match status" value="1"/>
</dbReference>
<comment type="caution">
    <text evidence="8">The sequence shown here is derived from an EMBL/GenBank/DDBJ whole genome shotgun (WGS) entry which is preliminary data.</text>
</comment>
<name>A0ABU9D9Q2_9PROT</name>
<keyword evidence="3" id="KW-1003">Cell membrane</keyword>
<dbReference type="Pfam" id="PF04226">
    <property type="entry name" value="Transgly_assoc"/>
    <property type="match status" value="1"/>
</dbReference>
<keyword evidence="5 7" id="KW-1133">Transmembrane helix</keyword>
<keyword evidence="9" id="KW-1185">Reference proteome</keyword>
<evidence type="ECO:0000256" key="1">
    <source>
        <dbReference type="ARBA" id="ARBA00004651"/>
    </source>
</evidence>
<dbReference type="Proteomes" id="UP001446205">
    <property type="component" value="Unassembled WGS sequence"/>
</dbReference>
<sequence>MGILGWIVFGLIVGVLAKWIMPGNDPGGIFMTILLGIAGALLGGFIASAIGLGTANSFTLGSMIIAILGAILLLFIYRSVRRT</sequence>
<feature type="transmembrane region" description="Helical" evidence="7">
    <location>
        <begin position="6"/>
        <end position="21"/>
    </location>
</feature>
<gene>
    <name evidence="8" type="ORF">WOB96_10870</name>
</gene>